<gene>
    <name evidence="2" type="ORF">EDC63_11562</name>
</gene>
<feature type="transmembrane region" description="Helical" evidence="1">
    <location>
        <begin position="232"/>
        <end position="248"/>
    </location>
</feature>
<evidence type="ECO:0000313" key="3">
    <source>
        <dbReference type="Proteomes" id="UP000295367"/>
    </source>
</evidence>
<feature type="transmembrane region" description="Helical" evidence="1">
    <location>
        <begin position="254"/>
        <end position="272"/>
    </location>
</feature>
<feature type="transmembrane region" description="Helical" evidence="1">
    <location>
        <begin position="60"/>
        <end position="77"/>
    </location>
</feature>
<feature type="transmembrane region" description="Helical" evidence="1">
    <location>
        <begin position="362"/>
        <end position="386"/>
    </location>
</feature>
<keyword evidence="1" id="KW-1133">Transmembrane helix</keyword>
<keyword evidence="1" id="KW-0812">Transmembrane</keyword>
<comment type="caution">
    <text evidence="2">The sequence shown here is derived from an EMBL/GenBank/DDBJ whole genome shotgun (WGS) entry which is preliminary data.</text>
</comment>
<evidence type="ECO:0000256" key="1">
    <source>
        <dbReference type="SAM" id="Phobius"/>
    </source>
</evidence>
<feature type="transmembrane region" description="Helical" evidence="1">
    <location>
        <begin position="126"/>
        <end position="142"/>
    </location>
</feature>
<keyword evidence="3" id="KW-1185">Reference proteome</keyword>
<reference evidence="2 3" key="1">
    <citation type="submission" date="2019-03" db="EMBL/GenBank/DDBJ databases">
        <title>Genomic Encyclopedia of Type Strains, Phase IV (KMG-IV): sequencing the most valuable type-strain genomes for metagenomic binning, comparative biology and taxonomic classification.</title>
        <authorList>
            <person name="Goeker M."/>
        </authorList>
    </citation>
    <scope>NUCLEOTIDE SEQUENCE [LARGE SCALE GENOMIC DNA]</scope>
    <source>
        <strain evidence="2 3">DSM 100309</strain>
    </source>
</reference>
<feature type="transmembrane region" description="Helical" evidence="1">
    <location>
        <begin position="89"/>
        <end position="110"/>
    </location>
</feature>
<dbReference type="PANTHER" id="PTHR37422:SF17">
    <property type="entry name" value="O-ANTIGEN LIGASE"/>
    <property type="match status" value="1"/>
</dbReference>
<sequence length="463" mass="51947">MNQAVQADGMVLKGDAFQATRMPAPSLLLFMMLAVIFVLFNTVFQTFSLPSVPLVGGANMFIQDLLLWLLVFFGMFAKLNNSKTSVGSSLSKFVAFFMIIIVAEVLYAVVAFDRPLFRVYNDSKDFYYYMLFFPVIWCFGNDKGISWIIKLWAVLAFFGALLFLYQFFFGELDIFQKYTWLYSSSLDVSTGGTGTATLDYKRLLSQGTVLFRIMLFVAFCMWLFPTGRNRQWWGWLALILALQVLLQFTRGMYVTTLLALLLMPLLISESAAKAKIRNILVLSVIVITLAIAYKAIYATTSSNYGLFEFIGERFFRGVTEAGQDSSLKGRVDSAEYLFSKMDGNWLFGLGFGSGLVYGDSTIVSLLVKTGLVGTVAFFVMFIQACLNALRRFRFIDNPVQKALMLALLVSTMRHLVNGITQSDFALDTRIAALIVSVAMMEIIGIRALAARKANSIQNEQKHD</sequence>
<dbReference type="RefSeq" id="WP_124947223.1">
    <property type="nucleotide sequence ID" value="NZ_BHVT01000069.1"/>
</dbReference>
<feature type="transmembrane region" description="Helical" evidence="1">
    <location>
        <begin position="149"/>
        <end position="168"/>
    </location>
</feature>
<dbReference type="EMBL" id="SMCO01000015">
    <property type="protein sequence ID" value="TCV83437.1"/>
    <property type="molecule type" value="Genomic_DNA"/>
</dbReference>
<feature type="transmembrane region" description="Helical" evidence="1">
    <location>
        <begin position="428"/>
        <end position="449"/>
    </location>
</feature>
<feature type="transmembrane region" description="Helical" evidence="1">
    <location>
        <begin position="398"/>
        <end position="416"/>
    </location>
</feature>
<dbReference type="InterPro" id="IPR051533">
    <property type="entry name" value="WaaL-like"/>
</dbReference>
<proteinExistence type="predicted"/>
<organism evidence="2 3">
    <name type="scientific">Sulfurirhabdus autotrophica</name>
    <dbReference type="NCBI Taxonomy" id="1706046"/>
    <lineage>
        <taxon>Bacteria</taxon>
        <taxon>Pseudomonadati</taxon>
        <taxon>Pseudomonadota</taxon>
        <taxon>Betaproteobacteria</taxon>
        <taxon>Nitrosomonadales</taxon>
        <taxon>Sulfuricellaceae</taxon>
        <taxon>Sulfurirhabdus</taxon>
    </lineage>
</organism>
<feature type="transmembrane region" description="Helical" evidence="1">
    <location>
        <begin position="209"/>
        <end position="225"/>
    </location>
</feature>
<feature type="transmembrane region" description="Helical" evidence="1">
    <location>
        <begin position="27"/>
        <end position="48"/>
    </location>
</feature>
<protein>
    <recommendedName>
        <fullName evidence="4">O-antigen ligase-like membrane protein</fullName>
    </recommendedName>
</protein>
<dbReference type="Proteomes" id="UP000295367">
    <property type="component" value="Unassembled WGS sequence"/>
</dbReference>
<dbReference type="PANTHER" id="PTHR37422">
    <property type="entry name" value="TEICHURONIC ACID BIOSYNTHESIS PROTEIN TUAE"/>
    <property type="match status" value="1"/>
</dbReference>
<evidence type="ECO:0008006" key="4">
    <source>
        <dbReference type="Google" id="ProtNLM"/>
    </source>
</evidence>
<feature type="transmembrane region" description="Helical" evidence="1">
    <location>
        <begin position="279"/>
        <end position="297"/>
    </location>
</feature>
<accession>A0A4R3XWT1</accession>
<keyword evidence="1" id="KW-0472">Membrane</keyword>
<evidence type="ECO:0000313" key="2">
    <source>
        <dbReference type="EMBL" id="TCV83437.1"/>
    </source>
</evidence>
<name>A0A4R3XWT1_9PROT</name>
<dbReference type="AlphaFoldDB" id="A0A4R3XWT1"/>